<evidence type="ECO:0000256" key="8">
    <source>
        <dbReference type="SAM" id="SignalP"/>
    </source>
</evidence>
<dbReference type="SMART" id="SM00328">
    <property type="entry name" value="BPI1"/>
    <property type="match status" value="1"/>
</dbReference>
<dbReference type="InterPro" id="IPR017942">
    <property type="entry name" value="Lipid-bd_serum_glycop_N"/>
</dbReference>
<keyword evidence="4 6" id="KW-1015">Disulfide bond</keyword>
<dbReference type="Gene3D" id="3.15.20.10">
    <property type="entry name" value="Bactericidal permeability-increasing protein, domain 2"/>
    <property type="match status" value="1"/>
</dbReference>
<feature type="domain" description="Lipid-binding serum glycoprotein N-terminal" evidence="9">
    <location>
        <begin position="37"/>
        <end position="257"/>
    </location>
</feature>
<gene>
    <name evidence="11" type="ORF">D4764_08G0004320</name>
</gene>
<accession>A0A5C6MNY6</accession>
<dbReference type="SUPFAM" id="SSF55394">
    <property type="entry name" value="Bactericidal permeability-increasing protein, BPI"/>
    <property type="match status" value="2"/>
</dbReference>
<dbReference type="EMBL" id="RHFK02000021">
    <property type="protein sequence ID" value="TWW56445.1"/>
    <property type="molecule type" value="Genomic_DNA"/>
</dbReference>
<protein>
    <recommendedName>
        <fullName evidence="7">Bactericidal permeability-increasing protein</fullName>
        <shortName evidence="7">BPI</shortName>
    </recommendedName>
</protein>
<keyword evidence="7" id="KW-0929">Antimicrobial</keyword>
<dbReference type="Pfam" id="PF02886">
    <property type="entry name" value="LBP_BPI_CETP_C"/>
    <property type="match status" value="1"/>
</dbReference>
<dbReference type="PIRSF" id="PIRSF002417">
    <property type="entry name" value="Lipid_binding_protein"/>
    <property type="match status" value="1"/>
</dbReference>
<evidence type="ECO:0000256" key="7">
    <source>
        <dbReference type="RuleBase" id="RU369039"/>
    </source>
</evidence>
<comment type="caution">
    <text evidence="11">The sequence shown here is derived from an EMBL/GenBank/DDBJ whole genome shotgun (WGS) entry which is preliminary data.</text>
</comment>
<dbReference type="Proteomes" id="UP000324091">
    <property type="component" value="Chromosome 8"/>
</dbReference>
<comment type="subcellular location">
    <subcellularLocation>
        <location evidence="1 7">Secreted</location>
    </subcellularLocation>
</comment>
<feature type="signal peptide" evidence="8">
    <location>
        <begin position="1"/>
        <end position="28"/>
    </location>
</feature>
<dbReference type="SMART" id="SM00329">
    <property type="entry name" value="BPI2"/>
    <property type="match status" value="1"/>
</dbReference>
<reference evidence="11 12" key="1">
    <citation type="submission" date="2019-04" db="EMBL/GenBank/DDBJ databases">
        <title>Chromosome genome assembly for Takifugu flavidus.</title>
        <authorList>
            <person name="Xiao S."/>
        </authorList>
    </citation>
    <scope>NUCLEOTIDE SEQUENCE [LARGE SCALE GENOMIC DNA]</scope>
    <source>
        <strain evidence="11">HTHZ2018</strain>
        <tissue evidence="11">Muscle</tissue>
    </source>
</reference>
<dbReference type="GO" id="GO:0045087">
    <property type="term" value="P:innate immune response"/>
    <property type="evidence" value="ECO:0007669"/>
    <property type="project" value="UniProtKB-UniRule"/>
</dbReference>
<dbReference type="PANTHER" id="PTHR10504">
    <property type="entry name" value="BACTERICIDAL PERMEABILITY-INCREASING BPI PROTEIN-RELATED"/>
    <property type="match status" value="1"/>
</dbReference>
<feature type="chain" id="PRO_5023099338" description="Bactericidal permeability-increasing protein" evidence="8">
    <location>
        <begin position="29"/>
        <end position="486"/>
    </location>
</feature>
<comment type="subunit">
    <text evidence="7">Monomer. Homodimer; disulfide-linked.</text>
</comment>
<evidence type="ECO:0000259" key="9">
    <source>
        <dbReference type="SMART" id="SM00328"/>
    </source>
</evidence>
<keyword evidence="7" id="KW-0391">Immunity</keyword>
<evidence type="ECO:0000259" key="10">
    <source>
        <dbReference type="SMART" id="SM00329"/>
    </source>
</evidence>
<dbReference type="Gene3D" id="3.15.10.10">
    <property type="entry name" value="Bactericidal permeability-increasing protein, domain 1"/>
    <property type="match status" value="1"/>
</dbReference>
<evidence type="ECO:0000256" key="6">
    <source>
        <dbReference type="PIRSR" id="PIRSR002417-50"/>
    </source>
</evidence>
<keyword evidence="3 7" id="KW-0964">Secreted</keyword>
<dbReference type="GO" id="GO:0050829">
    <property type="term" value="P:defense response to Gram-negative bacterium"/>
    <property type="evidence" value="ECO:0007669"/>
    <property type="project" value="UniProtKB-UniRule"/>
</dbReference>
<evidence type="ECO:0000256" key="4">
    <source>
        <dbReference type="ARBA" id="ARBA00023157"/>
    </source>
</evidence>
<dbReference type="Pfam" id="PF01273">
    <property type="entry name" value="LBP_BPI_CETP"/>
    <property type="match status" value="1"/>
</dbReference>
<dbReference type="PANTHER" id="PTHR10504:SF132">
    <property type="entry name" value="BACTERICIDAL PERMEABILITY-INCREASING PROTEIN"/>
    <property type="match status" value="1"/>
</dbReference>
<dbReference type="FunFam" id="3.15.10.10:FF:000001">
    <property type="entry name" value="phospholipid transfer protein-like"/>
    <property type="match status" value="1"/>
</dbReference>
<comment type="function">
    <text evidence="7">The cytotoxic action of BPI is limited to many species of Gram-negative bacteria; this specificity may be explained by a strong affinity of the very basic N-terminal half for the negatively charged lipopolysaccharides that are unique to the Gram-negative bacterial outer envelope.</text>
</comment>
<evidence type="ECO:0000256" key="2">
    <source>
        <dbReference type="ARBA" id="ARBA00007292"/>
    </source>
</evidence>
<evidence type="ECO:0000313" key="11">
    <source>
        <dbReference type="EMBL" id="TWW56445.1"/>
    </source>
</evidence>
<keyword evidence="5 7" id="KW-0325">Glycoprotein</keyword>
<evidence type="ECO:0000256" key="1">
    <source>
        <dbReference type="ARBA" id="ARBA00004613"/>
    </source>
</evidence>
<organism evidence="11 12">
    <name type="scientific">Takifugu flavidus</name>
    <name type="common">sansaifugu</name>
    <dbReference type="NCBI Taxonomy" id="433684"/>
    <lineage>
        <taxon>Eukaryota</taxon>
        <taxon>Metazoa</taxon>
        <taxon>Chordata</taxon>
        <taxon>Craniata</taxon>
        <taxon>Vertebrata</taxon>
        <taxon>Euteleostomi</taxon>
        <taxon>Actinopterygii</taxon>
        <taxon>Neopterygii</taxon>
        <taxon>Teleostei</taxon>
        <taxon>Neoteleostei</taxon>
        <taxon>Acanthomorphata</taxon>
        <taxon>Eupercaria</taxon>
        <taxon>Tetraodontiformes</taxon>
        <taxon>Tetradontoidea</taxon>
        <taxon>Tetraodontidae</taxon>
        <taxon>Takifugu</taxon>
    </lineage>
</organism>
<evidence type="ECO:0000256" key="5">
    <source>
        <dbReference type="ARBA" id="ARBA00023180"/>
    </source>
</evidence>
<feature type="domain" description="Lipid-binding serum glycoprotein C-terminal" evidence="10">
    <location>
        <begin position="272"/>
        <end position="474"/>
    </location>
</feature>
<dbReference type="GO" id="GO:0005615">
    <property type="term" value="C:extracellular space"/>
    <property type="evidence" value="ECO:0007669"/>
    <property type="project" value="UniProtKB-UniRule"/>
</dbReference>
<dbReference type="InterPro" id="IPR017943">
    <property type="entry name" value="Bactericidal_perm-incr_a/b_dom"/>
</dbReference>
<sequence>MSLPQETSVSHNMRLFLAVIVLITPTSGETPAVHVSLTDKALHYGAYAGAQWMTDKLKDVSIPDISGEIYILFDNLHYTLMGITIENVKFPEPSVEFYPGRGLDASVSDVSVTLTGGWITRFGLIQDGGTFQMNVFNTDVTFAVQLGRGVGGHPFVTSVNCEAHVGGVDMQFHGGGSWIFQPFVSKYRDRVRGEIEDKICPQLEESIIKLDYRLQVFGVSINVSKDLTLDLGLTDDPVIDVSSLNVGLKGVIYSIKTHAEPPFAPQPFSLAEQPDSMLTLGVSEFTLNSASYAYYSAGLLQILLNDSMIPSYSPVHLNTSSFGAFIPQLPKMYPGLLMNLQLYAREVPVVSFQPGLVTLDLQGAVKAYAIQLTGAQIPLFTLNTDSKFSGKVWTAGGRLKGSAEMKNLTVTLQATEIGGFETAALENLARVGAKLAITKLNQRLRKGVELPRLKHAELTNTTLEVETGFITISTDAQISLTEDSTD</sequence>
<keyword evidence="12" id="KW-1185">Reference proteome</keyword>
<dbReference type="InterPro" id="IPR030675">
    <property type="entry name" value="BPI/LBP"/>
</dbReference>
<keyword evidence="7 8" id="KW-0732">Signal</keyword>
<dbReference type="GO" id="GO:0008289">
    <property type="term" value="F:lipid binding"/>
    <property type="evidence" value="ECO:0007669"/>
    <property type="project" value="InterPro"/>
</dbReference>
<comment type="similarity">
    <text evidence="2">Belongs to the BPI/LBP/Plunc superfamily. BPI/LBP family.</text>
</comment>
<comment type="domain">
    <text evidence="7">The N- and C-terminal barrels adopt an identical fold despite having only 13% of conserved residues.</text>
</comment>
<dbReference type="InterPro" id="IPR032942">
    <property type="entry name" value="BPI/LBP/Plunc"/>
</dbReference>
<evidence type="ECO:0000313" key="12">
    <source>
        <dbReference type="Proteomes" id="UP000324091"/>
    </source>
</evidence>
<dbReference type="InterPro" id="IPR001124">
    <property type="entry name" value="Lipid-bd_serum_glycop_C"/>
</dbReference>
<evidence type="ECO:0000256" key="3">
    <source>
        <dbReference type="ARBA" id="ARBA00022525"/>
    </source>
</evidence>
<keyword evidence="7" id="KW-0399">Innate immunity</keyword>
<dbReference type="FunFam" id="3.15.20.10:FF:000001">
    <property type="entry name" value="Phospholipid transfer protein"/>
    <property type="match status" value="1"/>
</dbReference>
<feature type="disulfide bond" evidence="6">
    <location>
        <begin position="161"/>
        <end position="200"/>
    </location>
</feature>
<keyword evidence="7" id="KW-0044">Antibiotic</keyword>
<proteinExistence type="inferred from homology"/>
<name>A0A5C6MNY6_9TELE</name>
<dbReference type="AlphaFoldDB" id="A0A5C6MNY6"/>
<comment type="domain">
    <text evidence="7">The N-terminal region may be exposed to the interior of the granule, whereas the C-terminal portion may be embedded in the membrane. During phagocytosis and degranulation, proteases may be released and activated and cleave BPI at the junction of the N- and C-terminal portions of the molecule, providing controlled release of the N-terminal antibacterial fragment when bacteria are ingested.</text>
</comment>